<dbReference type="FunFam" id="3.40.50.720:FF:000363">
    <property type="entry name" value="D-isomer specific 2-hydroxyacid dehydrogenase"/>
    <property type="match status" value="1"/>
</dbReference>
<accession>A0A3A9KSS6</accession>
<evidence type="ECO:0000256" key="3">
    <source>
        <dbReference type="ARBA" id="ARBA00023027"/>
    </source>
</evidence>
<gene>
    <name evidence="7" type="ORF">CR203_10180</name>
</gene>
<dbReference type="SUPFAM" id="SSF52283">
    <property type="entry name" value="Formate/glycerate dehydrogenase catalytic domain-like"/>
    <property type="match status" value="1"/>
</dbReference>
<evidence type="ECO:0000313" key="8">
    <source>
        <dbReference type="Proteomes" id="UP000281498"/>
    </source>
</evidence>
<keyword evidence="8" id="KW-1185">Reference proteome</keyword>
<proteinExistence type="inferred from homology"/>
<dbReference type="PANTHER" id="PTHR43333:SF1">
    <property type="entry name" value="D-ISOMER SPECIFIC 2-HYDROXYACID DEHYDROGENASE NAD-BINDING DOMAIN-CONTAINING PROTEIN"/>
    <property type="match status" value="1"/>
</dbReference>
<dbReference type="Proteomes" id="UP000281498">
    <property type="component" value="Unassembled WGS sequence"/>
</dbReference>
<dbReference type="Gene3D" id="3.40.50.720">
    <property type="entry name" value="NAD(P)-binding Rossmann-like Domain"/>
    <property type="match status" value="2"/>
</dbReference>
<dbReference type="InterPro" id="IPR006140">
    <property type="entry name" value="D-isomer_DH_NAD-bd"/>
</dbReference>
<feature type="domain" description="D-isomer specific 2-hydroxyacid dehydrogenase NAD-binding" evidence="6">
    <location>
        <begin position="106"/>
        <end position="280"/>
    </location>
</feature>
<dbReference type="InterPro" id="IPR036291">
    <property type="entry name" value="NAD(P)-bd_dom_sf"/>
</dbReference>
<sequence>MDRKKLVITQNLNENLVQKVQEVVPDWTLVIGKKSSIWKPDLENVEIIAGWKKDMQETLEGNTNLKWLQTWSAGVNSLPLDTLKDKGITITSANGVHSFPISETIFGLLLSLTRKIHTYVRNHQSKKWHHENMGLELHGKTIGILGVGAIGGETAKISKAFGMHVLGVRNSMKDHEYVDEMFTLKDLHEVLPRCDYVVITLPLTDSTAGLIGEKEFDMMKSTSFIINIGRGNIIAEKDLILALKEKHISGAGLDVFQFEPLPSDNPLWEMENVIVTPHTSGSTNVYDQRLIEEIFIPNLRDYVNSSKPSINLVDFKKGY</sequence>
<dbReference type="SUPFAM" id="SSF51735">
    <property type="entry name" value="NAD(P)-binding Rossmann-fold domains"/>
    <property type="match status" value="1"/>
</dbReference>
<evidence type="ECO:0000259" key="6">
    <source>
        <dbReference type="Pfam" id="PF02826"/>
    </source>
</evidence>
<dbReference type="GO" id="GO:0051287">
    <property type="term" value="F:NAD binding"/>
    <property type="evidence" value="ECO:0007669"/>
    <property type="project" value="InterPro"/>
</dbReference>
<dbReference type="PANTHER" id="PTHR43333">
    <property type="entry name" value="2-HACID_DH_C DOMAIN-CONTAINING PROTEIN"/>
    <property type="match status" value="1"/>
</dbReference>
<feature type="domain" description="D-isomer specific 2-hydroxyacid dehydrogenase catalytic" evidence="5">
    <location>
        <begin position="32"/>
        <end position="305"/>
    </location>
</feature>
<dbReference type="Pfam" id="PF02826">
    <property type="entry name" value="2-Hacid_dh_C"/>
    <property type="match status" value="1"/>
</dbReference>
<dbReference type="GO" id="GO:0016616">
    <property type="term" value="F:oxidoreductase activity, acting on the CH-OH group of donors, NAD or NADP as acceptor"/>
    <property type="evidence" value="ECO:0007669"/>
    <property type="project" value="InterPro"/>
</dbReference>
<protein>
    <submittedName>
        <fullName evidence="7">Hydroxyacid dehydrogenase</fullName>
    </submittedName>
</protein>
<evidence type="ECO:0000313" key="7">
    <source>
        <dbReference type="EMBL" id="RKL67706.1"/>
    </source>
</evidence>
<dbReference type="CDD" id="cd05300">
    <property type="entry name" value="2-Hacid_dh_1"/>
    <property type="match status" value="1"/>
</dbReference>
<dbReference type="RefSeq" id="WP_110935132.1">
    <property type="nucleotide sequence ID" value="NZ_KZ614146.1"/>
</dbReference>
<name>A0A3A9KSS6_9BACI</name>
<dbReference type="OrthoDB" id="9805416at2"/>
<keyword evidence="3" id="KW-0520">NAD</keyword>
<evidence type="ECO:0000256" key="4">
    <source>
        <dbReference type="RuleBase" id="RU003719"/>
    </source>
</evidence>
<dbReference type="Pfam" id="PF00389">
    <property type="entry name" value="2-Hacid_dh"/>
    <property type="match status" value="1"/>
</dbReference>
<evidence type="ECO:0000256" key="1">
    <source>
        <dbReference type="ARBA" id="ARBA00005854"/>
    </source>
</evidence>
<organism evidence="7 8">
    <name type="scientific">Salipaludibacillus neizhouensis</name>
    <dbReference type="NCBI Taxonomy" id="885475"/>
    <lineage>
        <taxon>Bacteria</taxon>
        <taxon>Bacillati</taxon>
        <taxon>Bacillota</taxon>
        <taxon>Bacilli</taxon>
        <taxon>Bacillales</taxon>
        <taxon>Bacillaceae</taxon>
    </lineage>
</organism>
<dbReference type="AlphaFoldDB" id="A0A3A9KSS6"/>
<evidence type="ECO:0000256" key="2">
    <source>
        <dbReference type="ARBA" id="ARBA00023002"/>
    </source>
</evidence>
<reference evidence="7 8" key="1">
    <citation type="submission" date="2017-10" db="EMBL/GenBank/DDBJ databases">
        <title>Bacillus sp. nov., a halophilic bacterium isolated from a Keqin Lake.</title>
        <authorList>
            <person name="Wang H."/>
        </authorList>
    </citation>
    <scope>NUCLEOTIDE SEQUENCE [LARGE SCALE GENOMIC DNA]</scope>
    <source>
        <strain evidence="7 8">KCTC 13187</strain>
    </source>
</reference>
<comment type="similarity">
    <text evidence="1 4">Belongs to the D-isomer specific 2-hydroxyacid dehydrogenase family.</text>
</comment>
<dbReference type="EMBL" id="PDOE01000003">
    <property type="protein sequence ID" value="RKL67706.1"/>
    <property type="molecule type" value="Genomic_DNA"/>
</dbReference>
<comment type="caution">
    <text evidence="7">The sequence shown here is derived from an EMBL/GenBank/DDBJ whole genome shotgun (WGS) entry which is preliminary data.</text>
</comment>
<evidence type="ECO:0000259" key="5">
    <source>
        <dbReference type="Pfam" id="PF00389"/>
    </source>
</evidence>
<dbReference type="InterPro" id="IPR006139">
    <property type="entry name" value="D-isomer_2_OHA_DH_cat_dom"/>
</dbReference>
<keyword evidence="2 4" id="KW-0560">Oxidoreductase</keyword>